<evidence type="ECO:0000256" key="4">
    <source>
        <dbReference type="SAM" id="MobiDB-lite"/>
    </source>
</evidence>
<feature type="region of interest" description="Disordered" evidence="4">
    <location>
        <begin position="414"/>
        <end position="538"/>
    </location>
</feature>
<feature type="region of interest" description="Disordered" evidence="4">
    <location>
        <begin position="552"/>
        <end position="571"/>
    </location>
</feature>
<keyword evidence="5" id="KW-0472">Membrane</keyword>
<feature type="compositionally biased region" description="Low complexity" evidence="4">
    <location>
        <begin position="75"/>
        <end position="92"/>
    </location>
</feature>
<feature type="compositionally biased region" description="Basic residues" evidence="4">
    <location>
        <begin position="520"/>
        <end position="530"/>
    </location>
</feature>
<keyword evidence="3" id="KW-0067">ATP-binding</keyword>
<sequence>MDAYAGRVLAERYRLPLRPAGDDEFTETRALDTYSGQEILLRQVPLPEVVEAEFVDEAAQDGGRGGGPWDGPYGGAAPALRGGRARGTGVADRSPRDPAVRRALEAATAAARLPDHPRLDQVFDVFVQDGSLWIAGELIPARPLSALLAGRTLSPHRAAEIAADVLTALRTLHAHGWLHRNITARTVLICDDGRAILSGLAVGAAQEALCGYDPVPGEANGTGEATAIREPAAGTGAFLVKAPPRDVELAKYAPADGSSPGSGSAAYGRPLGGLAAERARQTRLAVIGPVTERWAPEQAGPVREGGPSAPQAGPATDLWAVGALLFRAVRGRPPFPEESAAELARLVCSWPPVTAEDCGDLRPVVESLLCRDPAGRPDIEELRGRLRLLIRTAPEAEIGTRAVTMPALDGAAADPRRLPAVRRRGELVREGRREKGRDRRTPGSRPPSATPVPASGPASGPAATAPVPRPRRLPEQPDAPRRPRTERQPRATGSAKAMVPVKPAKQPKPVGQAKPVKPVKGPKKASKSARQRAAQHYEQQMMGQVGLERVAAAPTGPPDAARPSRAPRARGPRHLGRLLLAVILLLVVAAIAYAFVFMPKSGADTGGGPAGADRTGAATAGRGDGREGGAGAGATQTTAPAGLAKGFEVRKDPQGFQVAVRKGWERRGANDRGQVRYVGGDYELVIVPGRDTTAHFGTDPMAYQQDREAELQPYRDSGWSSSSRLRRTDVGKTAMAEGTFTWRDSSGREVYVRNLAMIHDGRYHLVLVIGPDSGRREADLLYQQATDAYRPG</sequence>
<keyword evidence="7" id="KW-0808">Transferase</keyword>
<keyword evidence="2" id="KW-0547">Nucleotide-binding</keyword>
<reference evidence="7 8" key="1">
    <citation type="submission" date="2024-10" db="EMBL/GenBank/DDBJ databases">
        <title>The Natural Products Discovery Center: Release of the First 8490 Sequenced Strains for Exploring Actinobacteria Biosynthetic Diversity.</title>
        <authorList>
            <person name="Kalkreuter E."/>
            <person name="Kautsar S.A."/>
            <person name="Yang D."/>
            <person name="Bader C.D."/>
            <person name="Teijaro C.N."/>
            <person name="Fluegel L."/>
            <person name="Davis C.M."/>
            <person name="Simpson J.R."/>
            <person name="Lauterbach L."/>
            <person name="Steele A.D."/>
            <person name="Gui C."/>
            <person name="Meng S."/>
            <person name="Li G."/>
            <person name="Viehrig K."/>
            <person name="Ye F."/>
            <person name="Su P."/>
            <person name="Kiefer A.F."/>
            <person name="Nichols A."/>
            <person name="Cepeda A.J."/>
            <person name="Yan W."/>
            <person name="Fan B."/>
            <person name="Jiang Y."/>
            <person name="Adhikari A."/>
            <person name="Zheng C.-J."/>
            <person name="Schuster L."/>
            <person name="Cowan T.M."/>
            <person name="Smanski M.J."/>
            <person name="Chevrette M.G."/>
            <person name="De Carvalho L.P.S."/>
            <person name="Shen B."/>
        </authorList>
    </citation>
    <scope>NUCLEOTIDE SEQUENCE [LARGE SCALE GENOMIC DNA]</scope>
    <source>
        <strain evidence="7 8">NPDC018013</strain>
    </source>
</reference>
<comment type="caution">
    <text evidence="7">The sequence shown here is derived from an EMBL/GenBank/DDBJ whole genome shotgun (WGS) entry which is preliminary data.</text>
</comment>
<dbReference type="InterPro" id="IPR051931">
    <property type="entry name" value="PAK3-like"/>
</dbReference>
<evidence type="ECO:0000256" key="1">
    <source>
        <dbReference type="ARBA" id="ARBA00008874"/>
    </source>
</evidence>
<dbReference type="InterPro" id="IPR011009">
    <property type="entry name" value="Kinase-like_dom_sf"/>
</dbReference>
<dbReference type="SMART" id="SM00220">
    <property type="entry name" value="S_TKc"/>
    <property type="match status" value="1"/>
</dbReference>
<feature type="compositionally biased region" description="Gly residues" evidence="4">
    <location>
        <begin position="62"/>
        <end position="74"/>
    </location>
</feature>
<dbReference type="InterPro" id="IPR001245">
    <property type="entry name" value="Ser-Thr/Tyr_kinase_cat_dom"/>
</dbReference>
<organism evidence="7 8">
    <name type="scientific">Streptomyces celluloflavus</name>
    <dbReference type="NCBI Taxonomy" id="58344"/>
    <lineage>
        <taxon>Bacteria</taxon>
        <taxon>Bacillati</taxon>
        <taxon>Actinomycetota</taxon>
        <taxon>Actinomycetes</taxon>
        <taxon>Kitasatosporales</taxon>
        <taxon>Streptomycetaceae</taxon>
        <taxon>Streptomyces</taxon>
    </lineage>
</organism>
<feature type="domain" description="Protein kinase" evidence="6">
    <location>
        <begin position="1"/>
        <end position="389"/>
    </location>
</feature>
<accession>A0ABW7RB22</accession>
<feature type="transmembrane region" description="Helical" evidence="5">
    <location>
        <begin position="578"/>
        <end position="598"/>
    </location>
</feature>
<feature type="compositionally biased region" description="Basic and acidic residues" evidence="4">
    <location>
        <begin position="472"/>
        <end position="489"/>
    </location>
</feature>
<keyword evidence="8" id="KW-1185">Reference proteome</keyword>
<dbReference type="GO" id="GO:0016301">
    <property type="term" value="F:kinase activity"/>
    <property type="evidence" value="ECO:0007669"/>
    <property type="project" value="UniProtKB-KW"/>
</dbReference>
<evidence type="ECO:0000313" key="8">
    <source>
        <dbReference type="Proteomes" id="UP001610990"/>
    </source>
</evidence>
<evidence type="ECO:0000256" key="5">
    <source>
        <dbReference type="SAM" id="Phobius"/>
    </source>
</evidence>
<feature type="compositionally biased region" description="Low complexity" evidence="4">
    <location>
        <begin position="451"/>
        <end position="466"/>
    </location>
</feature>
<feature type="compositionally biased region" description="Basic and acidic residues" evidence="4">
    <location>
        <begin position="423"/>
        <end position="441"/>
    </location>
</feature>
<gene>
    <name evidence="7" type="ORF">ACH4GP_10300</name>
</gene>
<dbReference type="SUPFAM" id="SSF56112">
    <property type="entry name" value="Protein kinase-like (PK-like)"/>
    <property type="match status" value="1"/>
</dbReference>
<dbReference type="Proteomes" id="UP001610990">
    <property type="component" value="Unassembled WGS sequence"/>
</dbReference>
<dbReference type="PROSITE" id="PS50011">
    <property type="entry name" value="PROTEIN_KINASE_DOM"/>
    <property type="match status" value="1"/>
</dbReference>
<dbReference type="RefSeq" id="WP_397671998.1">
    <property type="nucleotide sequence ID" value="NZ_JBIRGH010000005.1"/>
</dbReference>
<comment type="similarity">
    <text evidence="1">Belongs to the protein kinase superfamily. STE Ser/Thr protein kinase family. STE20 subfamily.</text>
</comment>
<feature type="compositionally biased region" description="Low complexity" evidence="4">
    <location>
        <begin position="611"/>
        <end position="621"/>
    </location>
</feature>
<dbReference type="EMBL" id="JBIRGH010000005">
    <property type="protein sequence ID" value="MFH8584771.1"/>
    <property type="molecule type" value="Genomic_DNA"/>
</dbReference>
<keyword evidence="5" id="KW-1133">Transmembrane helix</keyword>
<feature type="region of interest" description="Disordered" evidence="4">
    <location>
        <begin position="60"/>
        <end position="97"/>
    </location>
</feature>
<dbReference type="PANTHER" id="PTHR45832:SF22">
    <property type="entry name" value="SERINE_THREONINE-PROTEIN KINASE SAMKA-RELATED"/>
    <property type="match status" value="1"/>
</dbReference>
<name>A0ABW7RB22_9ACTN</name>
<proteinExistence type="inferred from homology"/>
<feature type="region of interest" description="Disordered" evidence="4">
    <location>
        <begin position="604"/>
        <end position="639"/>
    </location>
</feature>
<evidence type="ECO:0000259" key="6">
    <source>
        <dbReference type="PROSITE" id="PS50011"/>
    </source>
</evidence>
<feature type="compositionally biased region" description="Low complexity" evidence="4">
    <location>
        <begin position="495"/>
        <end position="519"/>
    </location>
</feature>
<evidence type="ECO:0000256" key="3">
    <source>
        <dbReference type="ARBA" id="ARBA00022840"/>
    </source>
</evidence>
<dbReference type="PANTHER" id="PTHR45832">
    <property type="entry name" value="SERINE/THREONINE-PROTEIN KINASE SAMKA-RELATED-RELATED"/>
    <property type="match status" value="1"/>
</dbReference>
<dbReference type="Pfam" id="PF07714">
    <property type="entry name" value="PK_Tyr_Ser-Thr"/>
    <property type="match status" value="1"/>
</dbReference>
<keyword evidence="7" id="KW-0418">Kinase</keyword>
<protein>
    <submittedName>
        <fullName evidence="7">Protein kinase</fullName>
    </submittedName>
</protein>
<keyword evidence="5" id="KW-0812">Transmembrane</keyword>
<dbReference type="InterPro" id="IPR000719">
    <property type="entry name" value="Prot_kinase_dom"/>
</dbReference>
<evidence type="ECO:0000313" key="7">
    <source>
        <dbReference type="EMBL" id="MFH8584771.1"/>
    </source>
</evidence>
<dbReference type="Gene3D" id="1.10.510.10">
    <property type="entry name" value="Transferase(Phosphotransferase) domain 1"/>
    <property type="match status" value="1"/>
</dbReference>
<evidence type="ECO:0000256" key="2">
    <source>
        <dbReference type="ARBA" id="ARBA00022741"/>
    </source>
</evidence>